<evidence type="ECO:0000256" key="2">
    <source>
        <dbReference type="ARBA" id="ARBA00022525"/>
    </source>
</evidence>
<feature type="disulfide bond" evidence="11">
    <location>
        <begin position="1633"/>
        <end position="1642"/>
    </location>
</feature>
<comment type="caution">
    <text evidence="9">Lacks conserved residue(s) required for the propagation of feature annotation.</text>
</comment>
<dbReference type="SMART" id="SM00192">
    <property type="entry name" value="LDLa"/>
    <property type="match status" value="18"/>
</dbReference>
<proteinExistence type="predicted"/>
<feature type="disulfide bond" evidence="10">
    <location>
        <begin position="743"/>
        <end position="755"/>
    </location>
</feature>
<dbReference type="SMART" id="SM00406">
    <property type="entry name" value="IGv"/>
    <property type="match status" value="6"/>
</dbReference>
<feature type="disulfide bond" evidence="10">
    <location>
        <begin position="14"/>
        <end position="32"/>
    </location>
</feature>
<dbReference type="GO" id="GO:0005576">
    <property type="term" value="C:extracellular region"/>
    <property type="evidence" value="ECO:0007669"/>
    <property type="project" value="UniProtKB-SubCell"/>
</dbReference>
<feature type="domain" description="EGF-like" evidence="14">
    <location>
        <begin position="3206"/>
        <end position="3242"/>
    </location>
</feature>
<evidence type="ECO:0000256" key="10">
    <source>
        <dbReference type="PROSITE-ProRule" id="PRU00124"/>
    </source>
</evidence>
<dbReference type="SMART" id="SM00409">
    <property type="entry name" value="IG"/>
    <property type="match status" value="13"/>
</dbReference>
<evidence type="ECO:0000256" key="7">
    <source>
        <dbReference type="ARBA" id="ARBA00023292"/>
    </source>
</evidence>
<dbReference type="InterPro" id="IPR002049">
    <property type="entry name" value="LE_dom"/>
</dbReference>
<feature type="region of interest" description="Disordered" evidence="12">
    <location>
        <begin position="2536"/>
        <end position="2572"/>
    </location>
</feature>
<feature type="disulfide bond" evidence="10">
    <location>
        <begin position="130"/>
        <end position="148"/>
    </location>
</feature>
<dbReference type="PROSITE" id="PS50068">
    <property type="entry name" value="LDLRA_2"/>
    <property type="match status" value="18"/>
</dbReference>
<dbReference type="GO" id="GO:0005886">
    <property type="term" value="C:plasma membrane"/>
    <property type="evidence" value="ECO:0007669"/>
    <property type="project" value="TreeGrafter"/>
</dbReference>
<feature type="disulfide bond" evidence="10">
    <location>
        <begin position="105"/>
        <end position="120"/>
    </location>
</feature>
<evidence type="ECO:0000256" key="9">
    <source>
        <dbReference type="PROSITE-ProRule" id="PRU00076"/>
    </source>
</evidence>
<dbReference type="PROSITE" id="PS01248">
    <property type="entry name" value="EGF_LAM_1"/>
    <property type="match status" value="3"/>
</dbReference>
<dbReference type="InterPro" id="IPR036055">
    <property type="entry name" value="LDL_receptor-like_sf"/>
</dbReference>
<feature type="domain" description="Ig-like" evidence="16">
    <location>
        <begin position="2263"/>
        <end position="2345"/>
    </location>
</feature>
<comment type="caution">
    <text evidence="18">The sequence shown here is derived from an EMBL/GenBank/DDBJ whole genome shotgun (WGS) entry which is preliminary data.</text>
</comment>
<feature type="disulfide bond" evidence="10">
    <location>
        <begin position="206"/>
        <end position="224"/>
    </location>
</feature>
<feature type="domain" description="Ig-like" evidence="16">
    <location>
        <begin position="2564"/>
        <end position="2655"/>
    </location>
</feature>
<evidence type="ECO:0000256" key="6">
    <source>
        <dbReference type="ARBA" id="ARBA00023180"/>
    </source>
</evidence>
<feature type="domain" description="Ig-like" evidence="16">
    <location>
        <begin position="2171"/>
        <end position="2251"/>
    </location>
</feature>
<feature type="disulfide bond" evidence="10">
    <location>
        <begin position="439"/>
        <end position="457"/>
    </location>
</feature>
<keyword evidence="3" id="KW-0732">Signal</keyword>
<dbReference type="InterPro" id="IPR000034">
    <property type="entry name" value="Laminin_IV"/>
</dbReference>
<dbReference type="SMART" id="SM00282">
    <property type="entry name" value="LamG"/>
    <property type="match status" value="2"/>
</dbReference>
<feature type="disulfide bond" evidence="10">
    <location>
        <begin position="218"/>
        <end position="233"/>
    </location>
</feature>
<dbReference type="InterPro" id="IPR013151">
    <property type="entry name" value="Immunoglobulin_dom"/>
</dbReference>
<dbReference type="InterPro" id="IPR050958">
    <property type="entry name" value="Cell_Adh-Cytoskel_Orgn"/>
</dbReference>
<feature type="disulfide bond" evidence="10">
    <location>
        <begin position="249"/>
        <end position="267"/>
    </location>
</feature>
<keyword evidence="8" id="KW-0393">Immunoglobulin domain</keyword>
<keyword evidence="19" id="KW-1185">Reference proteome</keyword>
<dbReference type="PANTHER" id="PTHR45080:SF8">
    <property type="entry name" value="IG-LIKE DOMAIN-CONTAINING PROTEIN"/>
    <property type="match status" value="1"/>
</dbReference>
<dbReference type="SUPFAM" id="SSF57424">
    <property type="entry name" value="LDL receptor-like module"/>
    <property type="match status" value="17"/>
</dbReference>
<sequence>MSIITQCDEHHFTCDDGSCIDIRRQCDGRPDCSFGEDEINCGKERCNSAEAFTCGDGQCIQLSSKCNRECDCSDCSDEKNCQIGPCNYHEIQCNNGECIDEIKKCNQQQDCADGSDELNCSACPSDQFQCNDGRCLDLSKKCDGLGDCKYSEDERNCVRCKEDEISCADGQCISSSKKCDGTDDCADGSDEDDCDDVGCKEGEFSCLDGQCINSTKKCDGKDDCADGLDEDECDDGEHLEPCGEYQFQCKAGFCIMDYKRCNGIKDCPSGNDEDNCPLSTTPAVDQCNFRCPAGNCGQRCDTYIDCPDGSDEDGCTCDIDQFTCSNGHCIDEHLRCDGKVDCLDDGSDEEHCVYNCPKDHFKCDNVCMIDKRRCDGYVDCKDGADERNCSLPHICPDNEFSCGDGQCIQTRLTCDGFPDCENNADERNCDCSLPGKFDCGGGHCIPEPLKCNNITDCPDGRDESKELCKIVCSASQHACDNRCIAQQNICDGIAHCQDGSDERDCACRPDQFSCLTEGCIPIHLHCDGNHDCSDGSDEQNCLPPSTASPPEPIYCQYGYELCRSGDQCYPRDRQCNNVADCRDGSDEWHCQHRPTTPPYPQHLNLKTYPNAQDIKESREVVFQCRDEGPLRAAVKWSRANNLPLPPGSRDNLGRLEIPNIQLQHSGTYICSARSFPPHTPGAQVSVELSVQQLIIPTSPPREACKLDEATCSNGDCIPKQLVCNGKFDCSDGSDETRCSPHGCEPNEFRCANKRCVLKTWVCDSDDDCGDGSDEVDCGTSRPGSQCSNKQFRCHSGNQCIPKSFHCDSENDCVDRSDEIGCSPVTIVKPPPPMMHLQASTIFEVTCTAVGVPTPEIVWRLNWGHIPEKCKTTSINGTGVLTCPDIQVQDSGAYSCEAINIRGSVFAVPDVILVVTDHRPGICPSGSFNEEAKFETECIPCFCFGIVTTCKSADLYTYHLQPPFDAHKVIGVNVRPNGQVDVGDTSSSTVNRTIPTPSRFGVQVYRQRTDTGSSYVPYFEMPENYNSNQLKSYGGYLKYNIQYRGYGAPLSFAPDVIVSGNGYTLLHYGEPIQPDRTQDVTVRFFEGQWFRMNERGEKIPASRGEIMMVLESVSNILIKLQYTHGEIDTKLDSVEMDSAASRNTGLGQATFVEDCSCPLGYSGYSCESCAPGYVRQQLGPWLGKCYKDDKCPYGTYGDPSRGIKCELCPCPHSSAPNQFTQSCHLGPRGQPICDCPTGYRGETCNECDTGYTGNPLQPGDYCKPVVDTCDTRGSLSQERDAYGQCHCKQLTTGRNCDQCQANTFYLSSDNLFGCIDCFCMGVTQSCRSSDYHRNTISAIFASSKHDFKIVTGDDFEHPTDQGITLDPTNREIVFNSFTSQPSQVKYWALPNRFLGDKITSYGGNLQYTVRYTPTPGGSSSRNTAADVELISKNNIKLSYYHNPHRDYPSSIDPNTPQTITVPLLERYWQRDDGLNADRAHLLMALADVRAILIKATYTTNSQEVALSSVSLDIAEGRNTGNPKRAFEVEHCECPPGYTGLSCQDCAPGYKRSDAGLYLGACSKCDCNGYSDECDIDTGVCINCDGHRTGPYCEHCQQGYKLNIHNQCERIGVTDCLCDPRGSVSNNCDNGYCQCKTNVIGQTCNRCRPGTFGLNANLTEGCQSCFCSGVSTDCSEGNMYIEQIPSEILEENHNFSLTDQFFRNQITTGFEIRSRINEIGYVFRPSQSERLFWSLPRKFTGQHITSYGGKLEFKQRYTQRPNAQYLLDQDIIISGNGMTIYWSNEKRQQPGIANKISVVLSPASNWQRLDSRQGPRPASREDIMRSVVLSPASNWQRLDSRQGPRPASREDIMRVLANIDSILIRAQLSSDTASSFISDITLDTALQQRYGQHRTVNVEVCRCPPAYTGTSCESCAPGYYSDITESPLESCARCPCNNRETSCELLNGYMKCNCQPGFTGHDCSIDVSSPTEGPPVEPTPYPPTIVVTIREPALQIVDVGSTVEFQCEAKTTTSNAVKIYWTRDGGSLPDRATEYEGLLVITDVRISDSGRYICEASDGISIVSQHITLTVGGNPPEPPRATIYPQSIDIHEGEQFEIQCEVTGNPLPNIQWEREGNVPFNPRQSTANGHLRISYAVASDAGRYICRATNLRGTDTAYIDVNVRYVPTQVIEPRITPEYFSGDSGSTFSLTCETNEDYTSIRWEKLNGYLPPHHVSVNGVLTLRDARPEDSGVYMCIVTIASGQSGNKTASVSIYDPYPDASGVPTVRVTPKNQTVGQGSTVEIYCDVTGTPPPTVKWTRVREDFGPTTQQIGNVLRISPVNIEDRGIYICVASNSHGIADNSSMLLVERRERPEIDIYPAQPQTINAGGDVQIVCRITAGIPEPYITWSREDGRPIGHHIHQGSDLLTISNIKIEDEGIYTCSASNELGKAVASTTINVIVPPRIVLSHSTPLLIQQGHDVILECRAEGHPTPTVQWHRQLASGQPDILSIARSAVSFAKLEIASVQTSDEGLYTCRASNEAGSHEEYLQLQVDAYPTRGDITGNGTHRNGEDAGSDVDYPPSKPDVRDNERPPNVLYETMLAPAGTRAELRCRVDRYDARNPIQMKWIRQDNQSLPYTAQTSGSTLYIDNVQPSDAGDYICLGLDSYDQTKFTVTVRLQVVALPRISLVPRRQVVRPSENAYIQCRVTGDQPIDIQWHAVGRDMPPSVYVRDGYLEFRGIQVSDAGMYRCTAINPAGKADSVAEVLVDEKSLTPTISAEKRLQIALPGSSVTLHCVVAQPSSRDQVHWYREHYPLPSSAYIQGEFLTISDLQQQDGGRYYCEVPVNGGGVVNDYIDVEIQTDHRSIPPPSQPSHPVAPELTISPSSYDVKYGDFLDLHCRSNEPGVILTWSKLNGRFADNIQSVGGVLRFVSITTENNGVYRCETRGASGYYYKDYTVEIIDTVQEPTAPPLNIQLAPQGESIFMECKTDLEEPVSYQWSKQGGELPHDVNAYSKLLRINDLTSHDAGTYVCSASNGRQDVTTPTVLVVTKIVPYFAQAPNSYLALPTIPDHYARLNFEISFKPESDYGLILYNGNNKRKDFISLAISGGYIEFKFNLGHDTTTLVSHEPVQKGKWHTVKVRRDRKTGIMYVDGKGPVTETGKGKYSGLTLIEPLYLGGVPNYHNIPADIDIKSGFVGCISQLKVGHNYYDLLREASAKTGVTICETCQENPCQNQGVCQESLSKEGYTCICTEGFSGPTCNKVVSESCTPYTCGVGRCIDNEYSYECHCPLGRAGSHCEREVSIYEPAFTKNAYVAYPALKLPRRLKINLKIKPKDLTDAILMYSAQDSEGHGNFISLAIKDEHVEFRYDVGNGPVIIRSDNRVKVGEDVIISAMKSLTEVRLMVTGGNMVVEKPLGGPLPLSLHTPLFLGGINKAEISVNPGVGVSSGFNGCIGEFNIVGVDLKIIESAIGSANVLDCSSLNSDNNDLSNDINSGRTQNSHDGRTGCSSNPCCWTMPPTDYKCSCVNGYSGRDCEIAPNQCDQLRPCENTPS</sequence>
<evidence type="ECO:0000313" key="18">
    <source>
        <dbReference type="EMBL" id="KAK9737084.1"/>
    </source>
</evidence>
<dbReference type="PRINTS" id="PR00261">
    <property type="entry name" value="LDLRECEPTOR"/>
</dbReference>
<dbReference type="PROSITE" id="PS51115">
    <property type="entry name" value="LAMININ_IVA"/>
    <property type="match status" value="3"/>
</dbReference>
<dbReference type="GO" id="GO:0030154">
    <property type="term" value="P:cell differentiation"/>
    <property type="evidence" value="ECO:0007669"/>
    <property type="project" value="UniProtKB-ARBA"/>
</dbReference>
<feature type="disulfide bond" evidence="10">
    <location>
        <begin position="86"/>
        <end position="98"/>
    </location>
</feature>
<feature type="domain" description="Ig-like" evidence="16">
    <location>
        <begin position="2950"/>
        <end position="3028"/>
    </location>
</feature>
<evidence type="ECO:0000259" key="17">
    <source>
        <dbReference type="PROSITE" id="PS51115"/>
    </source>
</evidence>
<evidence type="ECO:0000259" key="13">
    <source>
        <dbReference type="PROSITE" id="PS50025"/>
    </source>
</evidence>
<dbReference type="GO" id="GO:0048731">
    <property type="term" value="P:system development"/>
    <property type="evidence" value="ECO:0007669"/>
    <property type="project" value="UniProtKB-ARBA"/>
</dbReference>
<feature type="disulfide bond" evidence="10">
    <location>
        <begin position="374"/>
        <end position="389"/>
    </location>
</feature>
<organism evidence="18 19">
    <name type="scientific">Popillia japonica</name>
    <name type="common">Japanese beetle</name>
    <dbReference type="NCBI Taxonomy" id="7064"/>
    <lineage>
        <taxon>Eukaryota</taxon>
        <taxon>Metazoa</taxon>
        <taxon>Ecdysozoa</taxon>
        <taxon>Arthropoda</taxon>
        <taxon>Hexapoda</taxon>
        <taxon>Insecta</taxon>
        <taxon>Pterygota</taxon>
        <taxon>Neoptera</taxon>
        <taxon>Endopterygota</taxon>
        <taxon>Coleoptera</taxon>
        <taxon>Polyphaga</taxon>
        <taxon>Scarabaeiformia</taxon>
        <taxon>Scarabaeidae</taxon>
        <taxon>Rutelinae</taxon>
        <taxon>Popillia</taxon>
    </lineage>
</organism>
<feature type="domain" description="Ig-like" evidence="16">
    <location>
        <begin position="2442"/>
        <end position="2531"/>
    </location>
</feature>
<dbReference type="Pfam" id="PF00047">
    <property type="entry name" value="ig"/>
    <property type="match status" value="1"/>
</dbReference>
<dbReference type="FunFam" id="4.10.400.10:FF:000105">
    <property type="entry name" value="Lipophorin receptor 1, isoform K"/>
    <property type="match status" value="1"/>
</dbReference>
<dbReference type="InterPro" id="IPR013783">
    <property type="entry name" value="Ig-like_fold"/>
</dbReference>
<dbReference type="Pfam" id="PF02210">
    <property type="entry name" value="Laminin_G_2"/>
    <property type="match status" value="1"/>
</dbReference>
<feature type="disulfide bond" evidence="10">
    <location>
        <begin position="179"/>
        <end position="194"/>
    </location>
</feature>
<dbReference type="SUPFAM" id="SSF57196">
    <property type="entry name" value="EGF/Laminin"/>
    <property type="match status" value="1"/>
</dbReference>
<dbReference type="InterPro" id="IPR003599">
    <property type="entry name" value="Ig_sub"/>
</dbReference>
<dbReference type="Gene3D" id="2.60.120.200">
    <property type="match status" value="2"/>
</dbReference>
<feature type="disulfide bond" evidence="10">
    <location>
        <begin position="395"/>
        <end position="407"/>
    </location>
</feature>
<dbReference type="FunFam" id="2.10.25.10:FF:000090">
    <property type="entry name" value="laminin subunit alpha"/>
    <property type="match status" value="2"/>
</dbReference>
<feature type="disulfide bond" evidence="9">
    <location>
        <begin position="3270"/>
        <end position="3279"/>
    </location>
</feature>
<feature type="domain" description="EGF-like" evidence="14">
    <location>
        <begin position="1257"/>
        <end position="1296"/>
    </location>
</feature>
<keyword evidence="5 9" id="KW-1015">Disulfide bond</keyword>
<dbReference type="InterPro" id="IPR007110">
    <property type="entry name" value="Ig-like_dom"/>
</dbReference>
<feature type="disulfide bond" evidence="9">
    <location>
        <begin position="3213"/>
        <end position="3230"/>
    </location>
</feature>
<name>A0AAW1LTG4_POPJA</name>
<dbReference type="FunFam" id="4.10.400.10:FF:000062">
    <property type="entry name" value="Terribly reduced optic lobes, isoform AI"/>
    <property type="match status" value="1"/>
</dbReference>
<feature type="disulfide bond" evidence="10">
    <location>
        <begin position="167"/>
        <end position="185"/>
    </location>
</feature>
<dbReference type="PROSITE" id="PS50025">
    <property type="entry name" value="LAM_G_DOMAIN"/>
    <property type="match status" value="2"/>
</dbReference>
<feature type="disulfide bond" evidence="9">
    <location>
        <begin position="3232"/>
        <end position="3241"/>
    </location>
</feature>
<dbReference type="CDD" id="cd00055">
    <property type="entry name" value="EGF_Lam"/>
    <property type="match status" value="3"/>
</dbReference>
<feature type="disulfide bond" evidence="10">
    <location>
        <begin position="575"/>
        <end position="590"/>
    </location>
</feature>
<dbReference type="InterPro" id="IPR036179">
    <property type="entry name" value="Ig-like_dom_sf"/>
</dbReference>
<dbReference type="InterPro" id="IPR000152">
    <property type="entry name" value="EGF-type_Asp/Asn_hydroxyl_site"/>
</dbReference>
<feature type="disulfide bond" evidence="10">
    <location>
        <begin position="199"/>
        <end position="211"/>
    </location>
</feature>
<dbReference type="SMART" id="SM00281">
    <property type="entry name" value="LamB"/>
    <property type="match status" value="3"/>
</dbReference>
<feature type="disulfide bond" evidence="10">
    <location>
        <begin position="723"/>
        <end position="738"/>
    </location>
</feature>
<feature type="disulfide bond" evidence="10">
    <location>
        <begin position="414"/>
        <end position="429"/>
    </location>
</feature>
<evidence type="ECO:0000256" key="4">
    <source>
        <dbReference type="ARBA" id="ARBA00022737"/>
    </source>
</evidence>
<dbReference type="PROSITE" id="PS01186">
    <property type="entry name" value="EGF_2"/>
    <property type="match status" value="3"/>
</dbReference>
<feature type="domain" description="Laminin IV type A" evidence="17">
    <location>
        <begin position="1688"/>
        <end position="1898"/>
    </location>
</feature>
<dbReference type="PROSITE" id="PS50026">
    <property type="entry name" value="EGF_3"/>
    <property type="match status" value="3"/>
</dbReference>
<feature type="domain" description="Ig-like" evidence="16">
    <location>
        <begin position="594"/>
        <end position="689"/>
    </location>
</feature>
<feature type="disulfide bond" evidence="10">
    <location>
        <begin position="762"/>
        <end position="777"/>
    </location>
</feature>
<dbReference type="SUPFAM" id="SSF48726">
    <property type="entry name" value="Immunoglobulin"/>
    <property type="match status" value="13"/>
</dbReference>
<dbReference type="Gene3D" id="2.10.25.10">
    <property type="entry name" value="Laminin"/>
    <property type="match status" value="4"/>
</dbReference>
<evidence type="ECO:0000256" key="5">
    <source>
        <dbReference type="ARBA" id="ARBA00023157"/>
    </source>
</evidence>
<feature type="domain" description="Ig-like" evidence="16">
    <location>
        <begin position="2858"/>
        <end position="2939"/>
    </location>
</feature>
<evidence type="ECO:0000259" key="15">
    <source>
        <dbReference type="PROSITE" id="PS50027"/>
    </source>
</evidence>
<feature type="disulfide bond" evidence="10">
    <location>
        <begin position="750"/>
        <end position="768"/>
    </location>
</feature>
<dbReference type="EMBL" id="JASPKY010000105">
    <property type="protein sequence ID" value="KAK9737084.1"/>
    <property type="molecule type" value="Genomic_DNA"/>
</dbReference>
<feature type="disulfide bond" evidence="10">
    <location>
        <begin position="324"/>
        <end position="342"/>
    </location>
</feature>
<feature type="domain" description="Laminin G" evidence="13">
    <location>
        <begin position="3285"/>
        <end position="3460"/>
    </location>
</feature>
<feature type="domain" description="Ig-like" evidence="16">
    <location>
        <begin position="2664"/>
        <end position="2753"/>
    </location>
</feature>
<feature type="disulfide bond" evidence="10">
    <location>
        <begin position="142"/>
        <end position="157"/>
    </location>
</feature>
<evidence type="ECO:0000256" key="3">
    <source>
        <dbReference type="ARBA" id="ARBA00022729"/>
    </source>
</evidence>
<feature type="disulfide bond" evidence="10">
    <location>
        <begin position="806"/>
        <end position="821"/>
    </location>
</feature>
<feature type="disulfide bond" evidence="9">
    <location>
        <begin position="1286"/>
        <end position="1295"/>
    </location>
</feature>
<dbReference type="InterPro" id="IPR002172">
    <property type="entry name" value="LDrepeatLR_classA_rpt"/>
</dbReference>
<evidence type="ECO:0000256" key="8">
    <source>
        <dbReference type="ARBA" id="ARBA00023319"/>
    </source>
</evidence>
<feature type="domain" description="Ig-like" evidence="16">
    <location>
        <begin position="2352"/>
        <end position="2437"/>
    </location>
</feature>
<dbReference type="CDD" id="cd00112">
    <property type="entry name" value="LDLa"/>
    <property type="match status" value="17"/>
</dbReference>
<feature type="disulfide bond" evidence="11">
    <location>
        <begin position="1614"/>
        <end position="1626"/>
    </location>
</feature>
<dbReference type="Proteomes" id="UP001458880">
    <property type="component" value="Unassembled WGS sequence"/>
</dbReference>
<feature type="disulfide bond" evidence="10">
    <location>
        <begin position="711"/>
        <end position="729"/>
    </location>
</feature>
<feature type="domain" description="Laminin IV type A" evidence="17">
    <location>
        <begin position="1341"/>
        <end position="1529"/>
    </location>
</feature>
<keyword evidence="6" id="KW-0325">Glycoprotein</keyword>
<feature type="disulfide bond" evidence="10">
    <location>
        <begin position="704"/>
        <end position="716"/>
    </location>
</feature>
<feature type="disulfide bond" evidence="10">
    <location>
        <begin position="66"/>
        <end position="81"/>
    </location>
</feature>
<dbReference type="InterPro" id="IPR001791">
    <property type="entry name" value="Laminin_G"/>
</dbReference>
<evidence type="ECO:0000259" key="14">
    <source>
        <dbReference type="PROSITE" id="PS50026"/>
    </source>
</evidence>
<evidence type="ECO:0000259" key="16">
    <source>
        <dbReference type="PROSITE" id="PS50835"/>
    </source>
</evidence>
<comment type="subcellular location">
    <subcellularLocation>
        <location evidence="1">Secreted</location>
    </subcellularLocation>
</comment>
<protein>
    <submittedName>
        <fullName evidence="18">Laminin EGF domain</fullName>
    </submittedName>
</protein>
<keyword evidence="4" id="KW-0677">Repeat</keyword>
<dbReference type="Gene3D" id="2.60.40.10">
    <property type="entry name" value="Immunoglobulins"/>
    <property type="match status" value="13"/>
</dbReference>
<feature type="domain" description="Ig-like" evidence="16">
    <location>
        <begin position="823"/>
        <end position="899"/>
    </location>
</feature>
<feature type="domain" description="Ig-like" evidence="16">
    <location>
        <begin position="1981"/>
        <end position="2068"/>
    </location>
</feature>
<dbReference type="Pfam" id="PF00052">
    <property type="entry name" value="Laminin_B"/>
    <property type="match status" value="4"/>
</dbReference>
<keyword evidence="9" id="KW-0245">EGF-like domain</keyword>
<dbReference type="GO" id="GO:0048513">
    <property type="term" value="P:animal organ development"/>
    <property type="evidence" value="ECO:0007669"/>
    <property type="project" value="UniProtKB-ARBA"/>
</dbReference>
<feature type="disulfide bond" evidence="10">
    <location>
        <begin position="242"/>
        <end position="254"/>
    </location>
</feature>
<feature type="disulfide bond" evidence="9">
    <location>
        <begin position="3249"/>
        <end position="3259"/>
    </location>
</feature>
<dbReference type="PROSITE" id="PS00010">
    <property type="entry name" value="ASX_HYDROXYL"/>
    <property type="match status" value="1"/>
</dbReference>
<dbReference type="PANTHER" id="PTHR45080">
    <property type="entry name" value="CONTACTIN 5"/>
    <property type="match status" value="1"/>
</dbReference>
<dbReference type="PROSITE" id="PS01209">
    <property type="entry name" value="LDLRA_1"/>
    <property type="match status" value="5"/>
</dbReference>
<accession>A0AAW1LTG4</accession>
<dbReference type="CDD" id="cd00110">
    <property type="entry name" value="LamG"/>
    <property type="match status" value="2"/>
</dbReference>
<dbReference type="InterPro" id="IPR003598">
    <property type="entry name" value="Ig_sub2"/>
</dbReference>
<dbReference type="SMART" id="SM00181">
    <property type="entry name" value="EGF"/>
    <property type="match status" value="8"/>
</dbReference>
<evidence type="ECO:0000256" key="12">
    <source>
        <dbReference type="SAM" id="MobiDB-lite"/>
    </source>
</evidence>
<feature type="domain" description="Ig-like" evidence="16">
    <location>
        <begin position="2754"/>
        <end position="2823"/>
    </location>
</feature>
<feature type="domain" description="Laminin G" evidence="13">
    <location>
        <begin position="3033"/>
        <end position="3208"/>
    </location>
</feature>
<feature type="domain" description="Ig-like" evidence="16">
    <location>
        <begin position="2077"/>
        <end position="2160"/>
    </location>
</feature>
<dbReference type="CDD" id="cd00054">
    <property type="entry name" value="EGF_CA"/>
    <property type="match status" value="1"/>
</dbReference>
<gene>
    <name evidence="18" type="ORF">QE152_g11045</name>
</gene>
<dbReference type="InterPro" id="IPR013320">
    <property type="entry name" value="ConA-like_dom_sf"/>
</dbReference>
<dbReference type="PROSITE" id="PS00022">
    <property type="entry name" value="EGF_1"/>
    <property type="match status" value="7"/>
</dbReference>
<dbReference type="FunFam" id="2.60.40.10:FF:000032">
    <property type="entry name" value="palladin isoform X1"/>
    <property type="match status" value="4"/>
</dbReference>
<dbReference type="Gene3D" id="4.10.400.10">
    <property type="entry name" value="Low-density Lipoprotein Receptor"/>
    <property type="match status" value="17"/>
</dbReference>
<dbReference type="Pfam" id="PF00054">
    <property type="entry name" value="Laminin_G_1"/>
    <property type="match status" value="1"/>
</dbReference>
<dbReference type="SUPFAM" id="SSF49899">
    <property type="entry name" value="Concanavalin A-like lectins/glucanases"/>
    <property type="match status" value="2"/>
</dbReference>
<dbReference type="PROSITE" id="PS50027">
    <property type="entry name" value="EGF_LAM_2"/>
    <property type="match status" value="1"/>
</dbReference>
<evidence type="ECO:0000313" key="19">
    <source>
        <dbReference type="Proteomes" id="UP001458880"/>
    </source>
</evidence>
<dbReference type="Pfam" id="PF00008">
    <property type="entry name" value="EGF"/>
    <property type="match status" value="1"/>
</dbReference>
<dbReference type="Pfam" id="PF13927">
    <property type="entry name" value="Ig_3"/>
    <property type="match status" value="8"/>
</dbReference>
<feature type="disulfide bond" evidence="10">
    <location>
        <begin position="54"/>
        <end position="72"/>
    </location>
</feature>
<dbReference type="Pfam" id="PF00053">
    <property type="entry name" value="EGF_laminin"/>
    <property type="match status" value="7"/>
</dbReference>
<feature type="disulfide bond" evidence="10">
    <location>
        <begin position="514"/>
        <end position="532"/>
    </location>
</feature>
<dbReference type="Gene3D" id="2.170.300.10">
    <property type="entry name" value="Tie2 ligand-binding domain superfamily"/>
    <property type="match status" value="2"/>
</dbReference>
<keyword evidence="2" id="KW-0964">Secreted</keyword>
<dbReference type="SMART" id="SM00180">
    <property type="entry name" value="EGF_Lam"/>
    <property type="match status" value="6"/>
</dbReference>
<feature type="disulfide bond" evidence="10">
    <location>
        <begin position="300"/>
        <end position="315"/>
    </location>
</feature>
<dbReference type="InterPro" id="IPR013098">
    <property type="entry name" value="Ig_I-set"/>
</dbReference>
<feature type="disulfide bond" evidence="10">
    <location>
        <begin position="160"/>
        <end position="172"/>
    </location>
</feature>
<feature type="disulfide bond" evidence="10">
    <location>
        <begin position="317"/>
        <end position="329"/>
    </location>
</feature>
<dbReference type="SMART" id="SM00408">
    <property type="entry name" value="IGc2"/>
    <property type="match status" value="13"/>
</dbReference>
<feature type="disulfide bond" evidence="10">
    <location>
        <begin position="26"/>
        <end position="41"/>
    </location>
</feature>
<feature type="disulfide bond" evidence="10">
    <location>
        <begin position="93"/>
        <end position="111"/>
    </location>
</feature>
<feature type="domain" description="EGF-like" evidence="14">
    <location>
        <begin position="3245"/>
        <end position="3280"/>
    </location>
</feature>
<feature type="disulfide bond" evidence="10">
    <location>
        <begin position="490"/>
        <end position="505"/>
    </location>
</feature>
<evidence type="ECO:0000256" key="1">
    <source>
        <dbReference type="ARBA" id="ARBA00004613"/>
    </source>
</evidence>
<dbReference type="Pfam" id="PF07679">
    <property type="entry name" value="I-set"/>
    <property type="match status" value="2"/>
</dbReference>
<dbReference type="InterPro" id="IPR000742">
    <property type="entry name" value="EGF"/>
</dbReference>
<feature type="disulfide bond" evidence="10">
    <location>
        <begin position="507"/>
        <end position="519"/>
    </location>
</feature>
<reference evidence="18 19" key="1">
    <citation type="journal article" date="2024" name="BMC Genomics">
        <title>De novo assembly and annotation of Popillia japonica's genome with initial clues to its potential as an invasive pest.</title>
        <authorList>
            <person name="Cucini C."/>
            <person name="Boschi S."/>
            <person name="Funari R."/>
            <person name="Cardaioli E."/>
            <person name="Iannotti N."/>
            <person name="Marturano G."/>
            <person name="Paoli F."/>
            <person name="Bruttini M."/>
            <person name="Carapelli A."/>
            <person name="Frati F."/>
            <person name="Nardi F."/>
        </authorList>
    </citation>
    <scope>NUCLEOTIDE SEQUENCE [LARGE SCALE GENOMIC DNA]</scope>
    <source>
        <strain evidence="18">DMR45628</strain>
    </source>
</reference>
<dbReference type="PROSITE" id="PS50835">
    <property type="entry name" value="IG_LIKE"/>
    <property type="match status" value="13"/>
</dbReference>
<feature type="disulfide bond" evidence="10">
    <location>
        <begin position="261"/>
        <end position="276"/>
    </location>
</feature>
<keyword evidence="7 11" id="KW-0424">Laminin EGF-like domain</keyword>
<feature type="disulfide bond" evidence="10">
    <location>
        <begin position="7"/>
        <end position="19"/>
    </location>
</feature>
<feature type="disulfide bond" evidence="10">
    <location>
        <begin position="123"/>
        <end position="135"/>
    </location>
</feature>
<dbReference type="Pfam" id="PF00057">
    <property type="entry name" value="Ldl_recept_a"/>
    <property type="match status" value="13"/>
</dbReference>
<feature type="domain" description="Laminin EGF-like" evidence="15">
    <location>
        <begin position="1614"/>
        <end position="1662"/>
    </location>
</feature>
<dbReference type="InterPro" id="IPR013106">
    <property type="entry name" value="Ig_V-set"/>
</dbReference>
<dbReference type="InterPro" id="IPR023415">
    <property type="entry name" value="LDLR_class-A_CS"/>
</dbReference>
<evidence type="ECO:0000256" key="11">
    <source>
        <dbReference type="PROSITE-ProRule" id="PRU00460"/>
    </source>
</evidence>
<dbReference type="GO" id="GO:0007156">
    <property type="term" value="P:homophilic cell adhesion via plasma membrane adhesion molecules"/>
    <property type="evidence" value="ECO:0007669"/>
    <property type="project" value="TreeGrafter"/>
</dbReference>
<feature type="disulfide bond" evidence="10">
    <location>
        <begin position="526"/>
        <end position="541"/>
    </location>
</feature>
<feature type="domain" description="Laminin IV type A" evidence="17">
    <location>
        <begin position="979"/>
        <end position="1153"/>
    </location>
</feature>
<feature type="disulfide bond" evidence="10">
    <location>
        <begin position="402"/>
        <end position="420"/>
    </location>
</feature>